<protein>
    <submittedName>
        <fullName evidence="2">Uncharacterized protein</fullName>
    </submittedName>
</protein>
<evidence type="ECO:0000313" key="3">
    <source>
        <dbReference type="Proteomes" id="UP000295252"/>
    </source>
</evidence>
<evidence type="ECO:0000256" key="1">
    <source>
        <dbReference type="SAM" id="Coils"/>
    </source>
</evidence>
<accession>A0A068TZD7</accession>
<gene>
    <name evidence="2" type="ORF">GSCOC_T00032711001</name>
</gene>
<dbReference type="AlphaFoldDB" id="A0A068TZD7"/>
<sequence>MIREKFAREDLPSLPLTYYLRAFPLIEARKRRRVNSSVMSGIRRPNKQDNYLHAFRGKRRRVISVSRIKSRPDLIELNLNLVLPRSNSNLISTSCKSKTQTRALELELEGKQQQLKLKRLKLKHLKLEHEQLDLECKQLQLQNEQLKLELECLNK</sequence>
<reference evidence="3" key="1">
    <citation type="journal article" date="2014" name="Science">
        <title>The coffee genome provides insight into the convergent evolution of caffeine biosynthesis.</title>
        <authorList>
            <person name="Denoeud F."/>
            <person name="Carretero-Paulet L."/>
            <person name="Dereeper A."/>
            <person name="Droc G."/>
            <person name="Guyot R."/>
            <person name="Pietrella M."/>
            <person name="Zheng C."/>
            <person name="Alberti A."/>
            <person name="Anthony F."/>
            <person name="Aprea G."/>
            <person name="Aury J.M."/>
            <person name="Bento P."/>
            <person name="Bernard M."/>
            <person name="Bocs S."/>
            <person name="Campa C."/>
            <person name="Cenci A."/>
            <person name="Combes M.C."/>
            <person name="Crouzillat D."/>
            <person name="Da Silva C."/>
            <person name="Daddiego L."/>
            <person name="De Bellis F."/>
            <person name="Dussert S."/>
            <person name="Garsmeur O."/>
            <person name="Gayraud T."/>
            <person name="Guignon V."/>
            <person name="Jahn K."/>
            <person name="Jamilloux V."/>
            <person name="Joet T."/>
            <person name="Labadie K."/>
            <person name="Lan T."/>
            <person name="Leclercq J."/>
            <person name="Lepelley M."/>
            <person name="Leroy T."/>
            <person name="Li L.T."/>
            <person name="Librado P."/>
            <person name="Lopez L."/>
            <person name="Munoz A."/>
            <person name="Noel B."/>
            <person name="Pallavicini A."/>
            <person name="Perrotta G."/>
            <person name="Poncet V."/>
            <person name="Pot D."/>
            <person name="Priyono X."/>
            <person name="Rigoreau M."/>
            <person name="Rouard M."/>
            <person name="Rozas J."/>
            <person name="Tranchant-Dubreuil C."/>
            <person name="VanBuren R."/>
            <person name="Zhang Q."/>
            <person name="Andrade A.C."/>
            <person name="Argout X."/>
            <person name="Bertrand B."/>
            <person name="de Kochko A."/>
            <person name="Graziosi G."/>
            <person name="Henry R.J."/>
            <person name="Jayarama X."/>
            <person name="Ming R."/>
            <person name="Nagai C."/>
            <person name="Rounsley S."/>
            <person name="Sankoff D."/>
            <person name="Giuliano G."/>
            <person name="Albert V.A."/>
            <person name="Wincker P."/>
            <person name="Lashermes P."/>
        </authorList>
    </citation>
    <scope>NUCLEOTIDE SEQUENCE [LARGE SCALE GENOMIC DNA]</scope>
    <source>
        <strain evidence="3">cv. DH200-94</strain>
    </source>
</reference>
<name>A0A068TZD7_COFCA</name>
<dbReference type="Proteomes" id="UP000295252">
    <property type="component" value="Chromosome III"/>
</dbReference>
<proteinExistence type="predicted"/>
<dbReference type="EMBL" id="HG739089">
    <property type="protein sequence ID" value="CDP00683.1"/>
    <property type="molecule type" value="Genomic_DNA"/>
</dbReference>
<dbReference type="Gramene" id="CDP00683">
    <property type="protein sequence ID" value="CDP00683"/>
    <property type="gene ID" value="GSCOC_T00032711001"/>
</dbReference>
<keyword evidence="1" id="KW-0175">Coiled coil</keyword>
<evidence type="ECO:0000313" key="2">
    <source>
        <dbReference type="EMBL" id="CDP00683.1"/>
    </source>
</evidence>
<organism evidence="2 3">
    <name type="scientific">Coffea canephora</name>
    <name type="common">Robusta coffee</name>
    <dbReference type="NCBI Taxonomy" id="49390"/>
    <lineage>
        <taxon>Eukaryota</taxon>
        <taxon>Viridiplantae</taxon>
        <taxon>Streptophyta</taxon>
        <taxon>Embryophyta</taxon>
        <taxon>Tracheophyta</taxon>
        <taxon>Spermatophyta</taxon>
        <taxon>Magnoliopsida</taxon>
        <taxon>eudicotyledons</taxon>
        <taxon>Gunneridae</taxon>
        <taxon>Pentapetalae</taxon>
        <taxon>asterids</taxon>
        <taxon>lamiids</taxon>
        <taxon>Gentianales</taxon>
        <taxon>Rubiaceae</taxon>
        <taxon>Ixoroideae</taxon>
        <taxon>Gardenieae complex</taxon>
        <taxon>Bertiereae - Coffeeae clade</taxon>
        <taxon>Coffeeae</taxon>
        <taxon>Coffea</taxon>
    </lineage>
</organism>
<feature type="coiled-coil region" evidence="1">
    <location>
        <begin position="103"/>
        <end position="149"/>
    </location>
</feature>
<dbReference type="InParanoid" id="A0A068TZD7"/>
<keyword evidence="3" id="KW-1185">Reference proteome</keyword>